<keyword evidence="3" id="KW-1185">Reference proteome</keyword>
<name>A0A4Q7AJE4_9GAMM</name>
<reference evidence="2 3" key="1">
    <citation type="submission" date="2019-02" db="EMBL/GenBank/DDBJ databases">
        <title>The Batch Genome Submission of Acinetobacter spp. strains.</title>
        <authorList>
            <person name="Qin J."/>
            <person name="Hu Y."/>
            <person name="Ye H."/>
            <person name="Wei L."/>
            <person name="Feng Y."/>
            <person name="Zong Z."/>
        </authorList>
    </citation>
    <scope>NUCLEOTIDE SEQUENCE [LARGE SCALE GENOMIC DNA]</scope>
    <source>
        <strain evidence="2 3">WCHAW060049</strain>
    </source>
</reference>
<feature type="transmembrane region" description="Helical" evidence="1">
    <location>
        <begin position="85"/>
        <end position="103"/>
    </location>
</feature>
<gene>
    <name evidence="2" type="ORF">EXU28_07890</name>
</gene>
<dbReference type="RefSeq" id="WP_130168432.1">
    <property type="nucleotide sequence ID" value="NZ_SGSQ01000010.1"/>
</dbReference>
<evidence type="ECO:0000313" key="3">
    <source>
        <dbReference type="Proteomes" id="UP000293863"/>
    </source>
</evidence>
<keyword evidence="1" id="KW-0472">Membrane</keyword>
<organism evidence="2 3">
    <name type="scientific">Acinetobacter wuhouensis</name>
    <dbReference type="NCBI Taxonomy" id="1879050"/>
    <lineage>
        <taxon>Bacteria</taxon>
        <taxon>Pseudomonadati</taxon>
        <taxon>Pseudomonadota</taxon>
        <taxon>Gammaproteobacteria</taxon>
        <taxon>Moraxellales</taxon>
        <taxon>Moraxellaceae</taxon>
        <taxon>Acinetobacter</taxon>
    </lineage>
</organism>
<dbReference type="InterPro" id="IPR008407">
    <property type="entry name" value="Brnchd-chn_aa_trnsp_AzlD"/>
</dbReference>
<protein>
    <submittedName>
        <fullName evidence="2">AzlD domain-containing protein</fullName>
    </submittedName>
</protein>
<accession>A0A4Q7AJE4</accession>
<keyword evidence="1" id="KW-1133">Transmembrane helix</keyword>
<proteinExistence type="predicted"/>
<dbReference type="Pfam" id="PF05437">
    <property type="entry name" value="AzlD"/>
    <property type="match status" value="1"/>
</dbReference>
<dbReference type="AlphaFoldDB" id="A0A4Q7AJE4"/>
<dbReference type="EMBL" id="SGSQ01000010">
    <property type="protein sequence ID" value="RZG46741.1"/>
    <property type="molecule type" value="Genomic_DNA"/>
</dbReference>
<evidence type="ECO:0000313" key="2">
    <source>
        <dbReference type="EMBL" id="RZG46741.1"/>
    </source>
</evidence>
<feature type="transmembrane region" description="Helical" evidence="1">
    <location>
        <begin position="62"/>
        <end position="79"/>
    </location>
</feature>
<comment type="caution">
    <text evidence="2">The sequence shown here is derived from an EMBL/GenBank/DDBJ whole genome shotgun (WGS) entry which is preliminary data.</text>
</comment>
<keyword evidence="1" id="KW-0812">Transmembrane</keyword>
<sequence length="105" mass="11963">MTWTLLLSLAVIVFLNRYIFLEPKFAFKLPQFIEQMLQYSAPCLLTAICAPIVFFKGDQFRSLPLDAYFLTAVICVILALISKKILVNLGLSLLCFYALFYLLNG</sequence>
<feature type="transmembrane region" description="Helical" evidence="1">
    <location>
        <begin position="37"/>
        <end position="55"/>
    </location>
</feature>
<dbReference type="Proteomes" id="UP000293863">
    <property type="component" value="Unassembled WGS sequence"/>
</dbReference>
<evidence type="ECO:0000256" key="1">
    <source>
        <dbReference type="SAM" id="Phobius"/>
    </source>
</evidence>